<gene>
    <name evidence="2" type="ORF">Salat_0173900</name>
</gene>
<keyword evidence="3" id="KW-1185">Reference proteome</keyword>
<evidence type="ECO:0000313" key="3">
    <source>
        <dbReference type="Proteomes" id="UP001293254"/>
    </source>
</evidence>
<evidence type="ECO:0000256" key="1">
    <source>
        <dbReference type="SAM" id="MobiDB-lite"/>
    </source>
</evidence>
<evidence type="ECO:0000313" key="2">
    <source>
        <dbReference type="EMBL" id="KAK4438396.1"/>
    </source>
</evidence>
<protein>
    <submittedName>
        <fullName evidence="2">Uncharacterized protein</fullName>
    </submittedName>
</protein>
<reference evidence="2" key="2">
    <citation type="journal article" date="2024" name="Plant">
        <title>Genomic evolution and insights into agronomic trait innovations of Sesamum species.</title>
        <authorList>
            <person name="Miao H."/>
            <person name="Wang L."/>
            <person name="Qu L."/>
            <person name="Liu H."/>
            <person name="Sun Y."/>
            <person name="Le M."/>
            <person name="Wang Q."/>
            <person name="Wei S."/>
            <person name="Zheng Y."/>
            <person name="Lin W."/>
            <person name="Duan Y."/>
            <person name="Cao H."/>
            <person name="Xiong S."/>
            <person name="Wang X."/>
            <person name="Wei L."/>
            <person name="Li C."/>
            <person name="Ma Q."/>
            <person name="Ju M."/>
            <person name="Zhao R."/>
            <person name="Li G."/>
            <person name="Mu C."/>
            <person name="Tian Q."/>
            <person name="Mei H."/>
            <person name="Zhang T."/>
            <person name="Gao T."/>
            <person name="Zhang H."/>
        </authorList>
    </citation>
    <scope>NUCLEOTIDE SEQUENCE</scope>
    <source>
        <strain evidence="2">3651</strain>
    </source>
</reference>
<reference evidence="2" key="1">
    <citation type="submission" date="2020-06" db="EMBL/GenBank/DDBJ databases">
        <authorList>
            <person name="Li T."/>
            <person name="Hu X."/>
            <person name="Zhang T."/>
            <person name="Song X."/>
            <person name="Zhang H."/>
            <person name="Dai N."/>
            <person name="Sheng W."/>
            <person name="Hou X."/>
            <person name="Wei L."/>
        </authorList>
    </citation>
    <scope>NUCLEOTIDE SEQUENCE</scope>
    <source>
        <strain evidence="2">3651</strain>
        <tissue evidence="2">Leaf</tissue>
    </source>
</reference>
<proteinExistence type="predicted"/>
<name>A0AAE2CXL6_9LAMI</name>
<dbReference type="AlphaFoldDB" id="A0AAE2CXL6"/>
<accession>A0AAE2CXL6</accession>
<dbReference type="EMBL" id="JACGWO010000001">
    <property type="protein sequence ID" value="KAK4438396.1"/>
    <property type="molecule type" value="Genomic_DNA"/>
</dbReference>
<organism evidence="2 3">
    <name type="scientific">Sesamum alatum</name>
    <dbReference type="NCBI Taxonomy" id="300844"/>
    <lineage>
        <taxon>Eukaryota</taxon>
        <taxon>Viridiplantae</taxon>
        <taxon>Streptophyta</taxon>
        <taxon>Embryophyta</taxon>
        <taxon>Tracheophyta</taxon>
        <taxon>Spermatophyta</taxon>
        <taxon>Magnoliopsida</taxon>
        <taxon>eudicotyledons</taxon>
        <taxon>Gunneridae</taxon>
        <taxon>Pentapetalae</taxon>
        <taxon>asterids</taxon>
        <taxon>lamiids</taxon>
        <taxon>Lamiales</taxon>
        <taxon>Pedaliaceae</taxon>
        <taxon>Sesamum</taxon>
    </lineage>
</organism>
<feature type="region of interest" description="Disordered" evidence="1">
    <location>
        <begin position="164"/>
        <end position="195"/>
    </location>
</feature>
<sequence length="219" mass="23877">MLPFVPVVGGVRQLLVPSLGHPRKAIDEADVDSPSPSSAVEVFVLRRCPPFVAHGDSKRRKLKAIITADSSVPSSSGVVGFCTPIPKLDVKAKRWGPWVRLEAVELEASVNFWLAGDTGGTTSLAQSILELYEVGGLSRGHCLLHSTHLTPVTLTRVSLNPMKYQTDSQRDQQERQGWVQDQQRQHGWVQDLGPEPNLHLGQERLGQNDLLGSHLAGGC</sequence>
<dbReference type="Proteomes" id="UP001293254">
    <property type="component" value="Unassembled WGS sequence"/>
</dbReference>
<comment type="caution">
    <text evidence="2">The sequence shown here is derived from an EMBL/GenBank/DDBJ whole genome shotgun (WGS) entry which is preliminary data.</text>
</comment>